<name>A0ABT1TCA0_9GAMM</name>
<keyword evidence="4" id="KW-1185">Reference proteome</keyword>
<reference evidence="3 4" key="1">
    <citation type="submission" date="2022-07" db="EMBL/GenBank/DDBJ databases">
        <title>Methylomonas rivi sp. nov., Methylomonas rosea sp. nov., Methylomonas aureus sp. nov. and Methylomonas subterranea sp. nov., four novel methanotrophs isolated from a freshwater creek and the deep terrestrial subsurface.</title>
        <authorList>
            <person name="Abin C."/>
            <person name="Sankaranarayanan K."/>
            <person name="Garner C."/>
            <person name="Sindelar R."/>
            <person name="Kotary K."/>
            <person name="Garner R."/>
            <person name="Barclay S."/>
            <person name="Lawson P."/>
            <person name="Krumholz L."/>
        </authorList>
    </citation>
    <scope>NUCLEOTIDE SEQUENCE [LARGE SCALE GENOMIC DNA]</scope>
    <source>
        <strain evidence="3 4">SURF-2</strain>
    </source>
</reference>
<dbReference type="Proteomes" id="UP001524499">
    <property type="component" value="Unassembled WGS sequence"/>
</dbReference>
<dbReference type="InterPro" id="IPR029044">
    <property type="entry name" value="Nucleotide-diphossugar_trans"/>
</dbReference>
<dbReference type="Pfam" id="PF00535">
    <property type="entry name" value="Glycos_transf_2"/>
    <property type="match status" value="1"/>
</dbReference>
<dbReference type="PANTHER" id="PTHR22916:SF3">
    <property type="entry name" value="UDP-GLCNAC:BETAGAL BETA-1,3-N-ACETYLGLUCOSAMINYLTRANSFERASE-LIKE PROTEIN 1"/>
    <property type="match status" value="1"/>
</dbReference>
<dbReference type="Gene3D" id="3.90.550.10">
    <property type="entry name" value="Spore Coat Polysaccharide Biosynthesis Protein SpsA, Chain A"/>
    <property type="match status" value="1"/>
</dbReference>
<dbReference type="CDD" id="cd06433">
    <property type="entry name" value="GT_2_WfgS_like"/>
    <property type="match status" value="1"/>
</dbReference>
<gene>
    <name evidence="3" type="ORF">NP590_03105</name>
</gene>
<keyword evidence="1" id="KW-0812">Transmembrane</keyword>
<dbReference type="PANTHER" id="PTHR22916">
    <property type="entry name" value="GLYCOSYLTRANSFERASE"/>
    <property type="match status" value="1"/>
</dbReference>
<evidence type="ECO:0000256" key="1">
    <source>
        <dbReference type="SAM" id="Phobius"/>
    </source>
</evidence>
<evidence type="ECO:0000313" key="4">
    <source>
        <dbReference type="Proteomes" id="UP001524499"/>
    </source>
</evidence>
<evidence type="ECO:0000313" key="3">
    <source>
        <dbReference type="EMBL" id="MCQ8103085.1"/>
    </source>
</evidence>
<feature type="transmembrane region" description="Helical" evidence="1">
    <location>
        <begin position="177"/>
        <end position="197"/>
    </location>
</feature>
<dbReference type="InterPro" id="IPR001173">
    <property type="entry name" value="Glyco_trans_2-like"/>
</dbReference>
<dbReference type="SUPFAM" id="SSF53448">
    <property type="entry name" value="Nucleotide-diphospho-sugar transferases"/>
    <property type="match status" value="1"/>
</dbReference>
<protein>
    <submittedName>
        <fullName evidence="3">Glycosyltransferase</fullName>
    </submittedName>
</protein>
<organism evidence="3 4">
    <name type="scientific">Methylomonas subterranea</name>
    <dbReference type="NCBI Taxonomy" id="2952225"/>
    <lineage>
        <taxon>Bacteria</taxon>
        <taxon>Pseudomonadati</taxon>
        <taxon>Pseudomonadota</taxon>
        <taxon>Gammaproteobacteria</taxon>
        <taxon>Methylococcales</taxon>
        <taxon>Methylococcaceae</taxon>
        <taxon>Methylomonas</taxon>
    </lineage>
</organism>
<keyword evidence="1" id="KW-0472">Membrane</keyword>
<dbReference type="RefSeq" id="WP_256600753.1">
    <property type="nucleotide sequence ID" value="NZ_JANIBJ010000004.1"/>
</dbReference>
<dbReference type="EMBL" id="JANIBJ010000004">
    <property type="protein sequence ID" value="MCQ8103085.1"/>
    <property type="molecule type" value="Genomic_DNA"/>
</dbReference>
<feature type="transmembrane region" description="Helical" evidence="1">
    <location>
        <begin position="217"/>
        <end position="233"/>
    </location>
</feature>
<feature type="domain" description="Glycosyltransferase 2-like" evidence="2">
    <location>
        <begin position="16"/>
        <end position="128"/>
    </location>
</feature>
<accession>A0ABT1TCA0</accession>
<comment type="caution">
    <text evidence="3">The sequence shown here is derived from an EMBL/GenBank/DDBJ whole genome shotgun (WGS) entry which is preliminary data.</text>
</comment>
<evidence type="ECO:0000259" key="2">
    <source>
        <dbReference type="Pfam" id="PF00535"/>
    </source>
</evidence>
<proteinExistence type="predicted"/>
<keyword evidence="1" id="KW-1133">Transmembrane helix</keyword>
<sequence>MNYNSLNNIAKTPRVSIGIVVYNGVAHIGSALRSVVNQDYKNIEIIVVDGGSSDGTLNILEEFSQYLTVKISEPDLGIYDAMNKVCSLATGDWLIFLGCDDVLLNTIDKVVMKMNSPDVVYYGDVIFGSTGAFYGGEFSKRRLLKMNICHQALFYPKSIYKSYLYDLKYKWLADYALNIKLFGLGVPFFYTNVMVSIYNDKGGSSQGDADFEKARLSLIRSAFGLMYVAIYVFDKTTEKLKIRASLFLKRLLGKNNLLRCFL</sequence>